<dbReference type="Gene3D" id="3.40.50.1820">
    <property type="entry name" value="alpha/beta hydrolase"/>
    <property type="match status" value="1"/>
</dbReference>
<name>E3JDB3_PSEI1</name>
<evidence type="ECO:0000259" key="1">
    <source>
        <dbReference type="Pfam" id="PF12697"/>
    </source>
</evidence>
<accession>E3JDB3</accession>
<gene>
    <name evidence="2" type="ordered locus">FraEuI1c_5560</name>
</gene>
<dbReference type="RefSeq" id="WP_013426664.1">
    <property type="nucleotide sequence ID" value="NC_014666.1"/>
</dbReference>
<dbReference type="EMBL" id="CP002299">
    <property type="protein sequence ID" value="ADP83546.1"/>
    <property type="molecule type" value="Genomic_DNA"/>
</dbReference>
<keyword evidence="3" id="KW-1185">Reference proteome</keyword>
<dbReference type="InterPro" id="IPR029058">
    <property type="entry name" value="AB_hydrolase_fold"/>
</dbReference>
<dbReference type="InterPro" id="IPR000073">
    <property type="entry name" value="AB_hydrolase_1"/>
</dbReference>
<reference evidence="2 3" key="1">
    <citation type="submission" date="2010-10" db="EMBL/GenBank/DDBJ databases">
        <title>Complete sequence of Frankia sp. EuI1c.</title>
        <authorList>
            <consortium name="US DOE Joint Genome Institute"/>
            <person name="Lucas S."/>
            <person name="Copeland A."/>
            <person name="Lapidus A."/>
            <person name="Cheng J.-F."/>
            <person name="Bruce D."/>
            <person name="Goodwin L."/>
            <person name="Pitluck S."/>
            <person name="Chertkov O."/>
            <person name="Detter J.C."/>
            <person name="Han C."/>
            <person name="Tapia R."/>
            <person name="Land M."/>
            <person name="Hauser L."/>
            <person name="Jeffries C."/>
            <person name="Kyrpides N."/>
            <person name="Ivanova N."/>
            <person name="Mikhailova N."/>
            <person name="Beauchemin N."/>
            <person name="Sen A."/>
            <person name="Sur S.A."/>
            <person name="Gtari M."/>
            <person name="Wall L."/>
            <person name="Tisa L."/>
            <person name="Woyke T."/>
        </authorList>
    </citation>
    <scope>NUCLEOTIDE SEQUENCE [LARGE SCALE GENOMIC DNA]</scope>
    <source>
        <strain evidence="3">DSM 45817 / CECT 9037 / EuI1c</strain>
    </source>
</reference>
<evidence type="ECO:0000313" key="3">
    <source>
        <dbReference type="Proteomes" id="UP000002484"/>
    </source>
</evidence>
<dbReference type="AlphaFoldDB" id="E3JDB3"/>
<evidence type="ECO:0000313" key="2">
    <source>
        <dbReference type="EMBL" id="ADP83546.1"/>
    </source>
</evidence>
<feature type="domain" description="AB hydrolase-1" evidence="1">
    <location>
        <begin position="70"/>
        <end position="296"/>
    </location>
</feature>
<protein>
    <recommendedName>
        <fullName evidence="1">AB hydrolase-1 domain-containing protein</fullName>
    </recommendedName>
</protein>
<dbReference type="KEGG" id="fri:FraEuI1c_5560"/>
<proteinExistence type="predicted"/>
<dbReference type="OrthoDB" id="3215130at2"/>
<dbReference type="HOGENOM" id="CLU_070292_0_0_11"/>
<dbReference type="GO" id="GO:0003824">
    <property type="term" value="F:catalytic activity"/>
    <property type="evidence" value="ECO:0007669"/>
    <property type="project" value="UniProtKB-ARBA"/>
</dbReference>
<dbReference type="Pfam" id="PF12697">
    <property type="entry name" value="Abhydrolase_6"/>
    <property type="match status" value="1"/>
</dbReference>
<dbReference type="InParanoid" id="E3JDB3"/>
<dbReference type="STRING" id="298654.FraEuI1c_5560"/>
<dbReference type="eggNOG" id="COG2267">
    <property type="taxonomic scope" value="Bacteria"/>
</dbReference>
<organism evidence="2 3">
    <name type="scientific">Pseudofrankia inefficax (strain DSM 45817 / CECT 9037 / DDB 130130 / EuI1c)</name>
    <name type="common">Frankia inefficax</name>
    <dbReference type="NCBI Taxonomy" id="298654"/>
    <lineage>
        <taxon>Bacteria</taxon>
        <taxon>Bacillati</taxon>
        <taxon>Actinomycetota</taxon>
        <taxon>Actinomycetes</taxon>
        <taxon>Frankiales</taxon>
        <taxon>Frankiaceae</taxon>
        <taxon>Pseudofrankia</taxon>
    </lineage>
</organism>
<dbReference type="Proteomes" id="UP000002484">
    <property type="component" value="Chromosome"/>
</dbReference>
<dbReference type="SUPFAM" id="SSF53474">
    <property type="entry name" value="alpha/beta-Hydrolases"/>
    <property type="match status" value="1"/>
</dbReference>
<sequence length="324" mass="33200">MSLERKSFRVPAGDRAPRGAEQVAVTLVRDPSHSPDRPVIACCFAGGAMSSGYFDLDGLGPAAAHRAPYSMAAHLAAAGITVLLVDHLATGGSDTPADPWTLVPEVVADVDAAAVRRVLEQLAPRDPVVLGVGHSMGGMLVAIQQARHRLYDGLVLLGHAGAGMPQVLGRDELAAAGDPARVRASIADLAKARFGRALVPSGSGALELLVGPDLPAEAAASLRGCAADLITPCGLAAMIPGSHADALAAIDVPTMIGLAEHDIAGPPHEAPSHLTSCPDVTLYVQPGAYHNANVAPSRAALWDRVVGWAAQLRAPVTRLPVADL</sequence>